<keyword evidence="6" id="KW-0479">Metal-binding</keyword>
<dbReference type="OrthoDB" id="9809280at2"/>
<name>A0A0K0Y284_9RHOB</name>
<keyword evidence="7" id="KW-1133">Transmembrane helix</keyword>
<dbReference type="InterPro" id="IPR000701">
    <property type="entry name" value="SuccDH_FuR_B_TM-su"/>
</dbReference>
<evidence type="ECO:0000313" key="10">
    <source>
        <dbReference type="EMBL" id="AKS45044.1"/>
    </source>
</evidence>
<dbReference type="EMBL" id="CP012160">
    <property type="protein sequence ID" value="AKS45044.1"/>
    <property type="molecule type" value="Genomic_DNA"/>
</dbReference>
<dbReference type="GO" id="GO:0016020">
    <property type="term" value="C:membrane"/>
    <property type="evidence" value="ECO:0007669"/>
    <property type="project" value="UniProtKB-SubCell"/>
</dbReference>
<dbReference type="RefSeq" id="WP_049833472.1">
    <property type="nucleotide sequence ID" value="NZ_CP012160.1"/>
</dbReference>
<evidence type="ECO:0000313" key="11">
    <source>
        <dbReference type="Proteomes" id="UP000067444"/>
    </source>
</evidence>
<evidence type="ECO:0000256" key="5">
    <source>
        <dbReference type="ARBA" id="ARBA00022692"/>
    </source>
</evidence>
<evidence type="ECO:0000256" key="7">
    <source>
        <dbReference type="ARBA" id="ARBA00022989"/>
    </source>
</evidence>
<dbReference type="SUPFAM" id="SSF81343">
    <property type="entry name" value="Fumarate reductase respiratory complex transmembrane subunits"/>
    <property type="match status" value="1"/>
</dbReference>
<dbReference type="Pfam" id="PF01127">
    <property type="entry name" value="Sdh_cyt"/>
    <property type="match status" value="1"/>
</dbReference>
<evidence type="ECO:0000256" key="9">
    <source>
        <dbReference type="ARBA" id="ARBA00023136"/>
    </source>
</evidence>
<evidence type="ECO:0000256" key="3">
    <source>
        <dbReference type="ARBA" id="ARBA00004370"/>
    </source>
</evidence>
<keyword evidence="8" id="KW-0408">Iron</keyword>
<evidence type="ECO:0000256" key="1">
    <source>
        <dbReference type="ARBA" id="ARBA00001971"/>
    </source>
</evidence>
<dbReference type="Gene3D" id="1.20.1300.10">
    <property type="entry name" value="Fumarate reductase/succinate dehydrogenase, transmembrane subunit"/>
    <property type="match status" value="1"/>
</dbReference>
<comment type="subcellular location">
    <subcellularLocation>
        <location evidence="3">Membrane</location>
    </subcellularLocation>
</comment>
<keyword evidence="5" id="KW-0812">Transmembrane</keyword>
<dbReference type="Proteomes" id="UP000067444">
    <property type="component" value="Chromosome"/>
</dbReference>
<accession>A0A0K0Y284</accession>
<comment type="cofactor">
    <cofactor evidence="1">
        <name>heme</name>
        <dbReference type="ChEBI" id="CHEBI:30413"/>
    </cofactor>
</comment>
<keyword evidence="11" id="KW-1185">Reference proteome</keyword>
<evidence type="ECO:0000256" key="8">
    <source>
        <dbReference type="ARBA" id="ARBA00023004"/>
    </source>
</evidence>
<proteinExistence type="predicted"/>
<evidence type="ECO:0000256" key="4">
    <source>
        <dbReference type="ARBA" id="ARBA00022617"/>
    </source>
</evidence>
<dbReference type="KEGG" id="otm:OSB_04810"/>
<dbReference type="STRING" id="1458307.OSB_04810"/>
<reference evidence="10 11" key="1">
    <citation type="journal article" date="2015" name="Genome Announc.">
        <title>Closed Genome Sequence of Octadecabacter temperatus SB1, the First Mesophilic Species of the Genus Octadecabacter.</title>
        <authorList>
            <person name="Voget S."/>
            <person name="Billerbeck S."/>
            <person name="Simon M."/>
            <person name="Daniel R."/>
        </authorList>
    </citation>
    <scope>NUCLEOTIDE SEQUENCE [LARGE SCALE GENOMIC DNA]</scope>
    <source>
        <strain evidence="10 11">SB1</strain>
    </source>
</reference>
<organism evidence="10 11">
    <name type="scientific">Octadecabacter temperatus</name>
    <dbReference type="NCBI Taxonomy" id="1458307"/>
    <lineage>
        <taxon>Bacteria</taxon>
        <taxon>Pseudomonadati</taxon>
        <taxon>Pseudomonadota</taxon>
        <taxon>Alphaproteobacteria</taxon>
        <taxon>Rhodobacterales</taxon>
        <taxon>Roseobacteraceae</taxon>
        <taxon>Octadecabacter</taxon>
    </lineage>
</organism>
<keyword evidence="4" id="KW-0349">Heme</keyword>
<evidence type="ECO:0000256" key="2">
    <source>
        <dbReference type="ARBA" id="ARBA00004050"/>
    </source>
</evidence>
<evidence type="ECO:0000256" key="6">
    <source>
        <dbReference type="ARBA" id="ARBA00022723"/>
    </source>
</evidence>
<dbReference type="AlphaFoldDB" id="A0A0K0Y284"/>
<gene>
    <name evidence="10" type="ORF">OSB_04810</name>
</gene>
<dbReference type="GO" id="GO:0046872">
    <property type="term" value="F:metal ion binding"/>
    <property type="evidence" value="ECO:0007669"/>
    <property type="project" value="UniProtKB-KW"/>
</dbReference>
<sequence>MAFLTDRKRAAGLGSAKTGTEQFWKMIKSSIALQVMIPLFVITFGLGLGGTHEEVLVYFGRPLPAIILALSLIVCVSHFAAEAAEAVEDYVHGLAQKLTLIGVKAISYLLIAVGLFALARMAL</sequence>
<dbReference type="InterPro" id="IPR034804">
    <property type="entry name" value="SQR/QFR_C/D"/>
</dbReference>
<protein>
    <submittedName>
        <fullName evidence="10">Uncharacterized protein</fullName>
    </submittedName>
</protein>
<keyword evidence="9" id="KW-0472">Membrane</keyword>
<dbReference type="PATRIC" id="fig|1458307.3.peg.483"/>
<comment type="function">
    <text evidence="2">Membrane-anchoring subunit of succinate dehydrogenase (SDH).</text>
</comment>